<keyword evidence="2" id="KW-1185">Reference proteome</keyword>
<evidence type="ECO:0000313" key="5">
    <source>
        <dbReference type="RefSeq" id="XP_033695730.1"/>
    </source>
</evidence>
<evidence type="ECO:0000313" key="3">
    <source>
        <dbReference type="RefSeq" id="XP_033695728.1"/>
    </source>
</evidence>
<feature type="region of interest" description="Disordered" evidence="1">
    <location>
        <begin position="148"/>
        <end position="195"/>
    </location>
</feature>
<protein>
    <submittedName>
        <fullName evidence="3 4">Uncharacterized protein LOC117308092</fullName>
    </submittedName>
</protein>
<name>A0A6J3Q0A2_TURTR</name>
<dbReference type="AlphaFoldDB" id="A0A6J3Q0A2"/>
<evidence type="ECO:0000313" key="4">
    <source>
        <dbReference type="RefSeq" id="XP_033695729.1"/>
    </source>
</evidence>
<gene>
    <name evidence="3 4 5" type="primary">LOC117308092</name>
</gene>
<feature type="region of interest" description="Disordered" evidence="1">
    <location>
        <begin position="1"/>
        <end position="49"/>
    </location>
</feature>
<dbReference type="Proteomes" id="UP000245320">
    <property type="component" value="Chromosome 15"/>
</dbReference>
<evidence type="ECO:0000256" key="1">
    <source>
        <dbReference type="SAM" id="MobiDB-lite"/>
    </source>
</evidence>
<dbReference type="RefSeq" id="XP_033695730.1">
    <property type="nucleotide sequence ID" value="XM_033839839.1"/>
</dbReference>
<evidence type="ECO:0000313" key="2">
    <source>
        <dbReference type="Proteomes" id="UP000245320"/>
    </source>
</evidence>
<feature type="compositionally biased region" description="Low complexity" evidence="1">
    <location>
        <begin position="26"/>
        <end position="38"/>
    </location>
</feature>
<organism evidence="2 5">
    <name type="scientific">Tursiops truncatus</name>
    <name type="common">Atlantic bottle-nosed dolphin</name>
    <name type="synonym">Delphinus truncatus</name>
    <dbReference type="NCBI Taxonomy" id="9739"/>
    <lineage>
        <taxon>Eukaryota</taxon>
        <taxon>Metazoa</taxon>
        <taxon>Chordata</taxon>
        <taxon>Craniata</taxon>
        <taxon>Vertebrata</taxon>
        <taxon>Euteleostomi</taxon>
        <taxon>Mammalia</taxon>
        <taxon>Eutheria</taxon>
        <taxon>Laurasiatheria</taxon>
        <taxon>Artiodactyla</taxon>
        <taxon>Whippomorpha</taxon>
        <taxon>Cetacea</taxon>
        <taxon>Odontoceti</taxon>
        <taxon>Delphinidae</taxon>
        <taxon>Tursiops</taxon>
    </lineage>
</organism>
<dbReference type="RefSeq" id="XP_033695729.1">
    <property type="nucleotide sequence ID" value="XM_033839838.1"/>
</dbReference>
<reference evidence="3 4" key="1">
    <citation type="submission" date="2025-04" db="UniProtKB">
        <authorList>
            <consortium name="RefSeq"/>
        </authorList>
    </citation>
    <scope>IDENTIFICATION</scope>
    <source>
        <tissue evidence="3 4">Spleen</tissue>
    </source>
</reference>
<proteinExistence type="predicted"/>
<sequence>MIPGSGLDKGPKEAGCKGLGRRSMQRESSPSPSSRGRGNMMGRADPHCCGGGPDTAPAWRVDARPAVRGPTALGCRCLGLSGGGRQPARVPVLQMEVERCGGAGVSAMVFIFCILRRFDVSGALLARKKVPLAPGLAGLRGNRYSRERAYRTEPANTEPTPPLSGSHAPRAIFPCPQSPRPRKQTAGDPLQPRACPNSSIHPTISQCTADPASPFPSPENCNKGSGPCCPQVPSASGLTRCCPVWPCMACPLLWGTVSDELFFQGSGLHVCHLTYLIRIHHGCKPQHGRGGLGPRGRCKFRHRLSGWPVTELLRWDRIARSLLRLSGGPP</sequence>
<accession>A0A6J3Q0A2</accession>
<dbReference type="RefSeq" id="XP_033695728.1">
    <property type="nucleotide sequence ID" value="XM_033839837.1"/>
</dbReference>